<comment type="caution">
    <text evidence="12">The sequence shown here is derived from an EMBL/GenBank/DDBJ whole genome shotgun (WGS) entry which is preliminary data.</text>
</comment>
<dbReference type="PANTHER" id="PTHR30347:SF1">
    <property type="entry name" value="MECHANOSENSITIVE CHANNEL MSCK"/>
    <property type="match status" value="1"/>
</dbReference>
<keyword evidence="6 8" id="KW-0472">Membrane</keyword>
<dbReference type="InterPro" id="IPR011066">
    <property type="entry name" value="MscS_channel_C_sf"/>
</dbReference>
<gene>
    <name evidence="12" type="ORF">FPZ43_01065</name>
</gene>
<feature type="transmembrane region" description="Helical" evidence="8">
    <location>
        <begin position="312"/>
        <end position="333"/>
    </location>
</feature>
<name>A0A563UI90_9SPHI</name>
<evidence type="ECO:0000256" key="5">
    <source>
        <dbReference type="ARBA" id="ARBA00022989"/>
    </source>
</evidence>
<keyword evidence="4 8" id="KW-0812">Transmembrane</keyword>
<evidence type="ECO:0000256" key="7">
    <source>
        <dbReference type="SAM" id="MobiDB-lite"/>
    </source>
</evidence>
<feature type="transmembrane region" description="Helical" evidence="8">
    <location>
        <begin position="624"/>
        <end position="647"/>
    </location>
</feature>
<dbReference type="SUPFAM" id="SSF82689">
    <property type="entry name" value="Mechanosensitive channel protein MscS (YggB), C-terminal domain"/>
    <property type="match status" value="1"/>
</dbReference>
<feature type="transmembrane region" description="Helical" evidence="8">
    <location>
        <begin position="339"/>
        <end position="357"/>
    </location>
</feature>
<comment type="subcellular location">
    <subcellularLocation>
        <location evidence="1">Cell membrane</location>
        <topology evidence="1">Multi-pass membrane protein</topology>
    </subcellularLocation>
</comment>
<organism evidence="12 13">
    <name type="scientific">Mucilaginibacter pallidiroseus</name>
    <dbReference type="NCBI Taxonomy" id="2599295"/>
    <lineage>
        <taxon>Bacteria</taxon>
        <taxon>Pseudomonadati</taxon>
        <taxon>Bacteroidota</taxon>
        <taxon>Sphingobacteriia</taxon>
        <taxon>Sphingobacteriales</taxon>
        <taxon>Sphingobacteriaceae</taxon>
        <taxon>Mucilaginibacter</taxon>
    </lineage>
</organism>
<evidence type="ECO:0000256" key="4">
    <source>
        <dbReference type="ARBA" id="ARBA00022692"/>
    </source>
</evidence>
<dbReference type="Pfam" id="PF00924">
    <property type="entry name" value="MS_channel_2nd"/>
    <property type="match status" value="1"/>
</dbReference>
<dbReference type="InterPro" id="IPR011014">
    <property type="entry name" value="MscS_channel_TM-2"/>
</dbReference>
<accession>A0A563UI90</accession>
<evidence type="ECO:0000256" key="9">
    <source>
        <dbReference type="SAM" id="SignalP"/>
    </source>
</evidence>
<keyword evidence="3" id="KW-1003">Cell membrane</keyword>
<feature type="signal peptide" evidence="9">
    <location>
        <begin position="1"/>
        <end position="24"/>
    </location>
</feature>
<feature type="transmembrane region" description="Helical" evidence="8">
    <location>
        <begin position="273"/>
        <end position="291"/>
    </location>
</feature>
<dbReference type="InterPro" id="IPR049278">
    <property type="entry name" value="MS_channel_C"/>
</dbReference>
<dbReference type="InterPro" id="IPR023408">
    <property type="entry name" value="MscS_beta-dom_sf"/>
</dbReference>
<dbReference type="Gene3D" id="1.10.287.1260">
    <property type="match status" value="1"/>
</dbReference>
<feature type="transmembrane region" description="Helical" evidence="8">
    <location>
        <begin position="425"/>
        <end position="445"/>
    </location>
</feature>
<dbReference type="Pfam" id="PF21082">
    <property type="entry name" value="MS_channel_3rd"/>
    <property type="match status" value="1"/>
</dbReference>
<dbReference type="Gene3D" id="2.30.30.60">
    <property type="match status" value="1"/>
</dbReference>
<dbReference type="InterPro" id="IPR006685">
    <property type="entry name" value="MscS_channel_2nd"/>
</dbReference>
<dbReference type="RefSeq" id="WP_146380003.1">
    <property type="nucleotide sequence ID" value="NZ_VOEJ01000001.1"/>
</dbReference>
<dbReference type="GO" id="GO:0008381">
    <property type="term" value="F:mechanosensitive monoatomic ion channel activity"/>
    <property type="evidence" value="ECO:0007669"/>
    <property type="project" value="UniProtKB-ARBA"/>
</dbReference>
<dbReference type="Proteomes" id="UP000320042">
    <property type="component" value="Unassembled WGS sequence"/>
</dbReference>
<dbReference type="Gene3D" id="3.30.70.100">
    <property type="match status" value="1"/>
</dbReference>
<evidence type="ECO:0000259" key="10">
    <source>
        <dbReference type="Pfam" id="PF00924"/>
    </source>
</evidence>
<dbReference type="OrthoDB" id="9809206at2"/>
<feature type="region of interest" description="Disordered" evidence="7">
    <location>
        <begin position="816"/>
        <end position="854"/>
    </location>
</feature>
<evidence type="ECO:0000256" key="2">
    <source>
        <dbReference type="ARBA" id="ARBA00008017"/>
    </source>
</evidence>
<evidence type="ECO:0000256" key="8">
    <source>
        <dbReference type="SAM" id="Phobius"/>
    </source>
</evidence>
<evidence type="ECO:0000256" key="3">
    <source>
        <dbReference type="ARBA" id="ARBA00022475"/>
    </source>
</evidence>
<keyword evidence="5 8" id="KW-1133">Transmembrane helix</keyword>
<dbReference type="GO" id="GO:0005886">
    <property type="term" value="C:plasma membrane"/>
    <property type="evidence" value="ECO:0007669"/>
    <property type="project" value="UniProtKB-SubCell"/>
</dbReference>
<sequence>MLKALKTIPVTLLLLTLLCAPGFAQTKKKQTVRDSLRRSILRRDSMMRSLKKSDTSINNLLQKIEYYTSSFNQIKTNLSRTVDTVDISTLLPSYEKRVTLIKTLIDNDRSSTLRYLYAIRDIITRSDDQLDLWQDRLSGINVKLVQNQNELASMAKDSSMRLVPADSNLRSTYLKQKIAIDSKFQRLDTINRKLILKVSLLQNRTAAIYISLLDLKDQIDIKIREFSIQALSDENNSIWEIDSNTESTFKTALAKTSNMNLKLLTFFALRDQFIHLAGLLVLGLFLTWIITSRRKVMRIKDSPRTVLEHARYVSVYPYASAFIVALSIVPNFYDHPPVIVLELFFTGLTMAVLYLVKRTCPQPLFSYLLPLFIITLVFSFSNLFVEVSNTDRVIDLILALAAAGLSIRFYLVVKKSPENFLRYTKPVLQVFIALLAASALCNIFGRVTLAKIIGVTAVYNLWLALAMYYLVQILMQSLFMQLEANKNSNSLTSFIDFKLLQNKFRSVLTILAFVLWLIMLFQNLSVEDAVYDHIGKFLRETRSLGGTNTKFTFQSIIIFIAVIWLSSVAARIISYLYEVAGKHSSDMDFLKKKNRTSTLLIKMAVFGIGFLLAVTASGFPLDKITIIISAFGIGIGFGLQTIVNNLVSGLILAFEKPVQIGDIIEVDTRSGTIMEIGIRSSKIATSDGAEVIIPNGDLISRHVVNWTLSNNNRRVELIIGVAYGTNIEKVRKLLTDLLNGNEDIMDNPEPLVFVHNLSENSVDFRILFWAADITKWLSLKSTILTDIYIKFEQEGIEIPYPQRDMHLTITDEQGELFGKKKGLKPSKADNAENTDTNDNDIPDANTSGPVAPDQ</sequence>
<keyword evidence="9" id="KW-0732">Signal</keyword>
<keyword evidence="13" id="KW-1185">Reference proteome</keyword>
<dbReference type="SUPFAM" id="SSF82861">
    <property type="entry name" value="Mechanosensitive channel protein MscS (YggB), transmembrane region"/>
    <property type="match status" value="1"/>
</dbReference>
<dbReference type="SUPFAM" id="SSF50182">
    <property type="entry name" value="Sm-like ribonucleoproteins"/>
    <property type="match status" value="1"/>
</dbReference>
<feature type="domain" description="Mechanosensitive ion channel MscS C-terminal" evidence="11">
    <location>
        <begin position="715"/>
        <end position="798"/>
    </location>
</feature>
<feature type="transmembrane region" description="Helical" evidence="8">
    <location>
        <begin position="364"/>
        <end position="384"/>
    </location>
</feature>
<evidence type="ECO:0000313" key="13">
    <source>
        <dbReference type="Proteomes" id="UP000320042"/>
    </source>
</evidence>
<feature type="chain" id="PRO_5022010145" evidence="9">
    <location>
        <begin position="25"/>
        <end position="854"/>
    </location>
</feature>
<feature type="transmembrane region" description="Helical" evidence="8">
    <location>
        <begin position="451"/>
        <end position="471"/>
    </location>
</feature>
<comment type="similarity">
    <text evidence="2">Belongs to the MscS (TC 1.A.23) family.</text>
</comment>
<dbReference type="AlphaFoldDB" id="A0A563UI90"/>
<feature type="transmembrane region" description="Helical" evidence="8">
    <location>
        <begin position="598"/>
        <end position="618"/>
    </location>
</feature>
<protein>
    <submittedName>
        <fullName evidence="12">Mechanosensitive ion channel</fullName>
    </submittedName>
</protein>
<evidence type="ECO:0000259" key="11">
    <source>
        <dbReference type="Pfam" id="PF21082"/>
    </source>
</evidence>
<evidence type="ECO:0000313" key="12">
    <source>
        <dbReference type="EMBL" id="TWR31104.1"/>
    </source>
</evidence>
<dbReference type="InterPro" id="IPR052702">
    <property type="entry name" value="MscS-like_channel"/>
</dbReference>
<feature type="domain" description="Mechanosensitive ion channel MscS" evidence="10">
    <location>
        <begin position="641"/>
        <end position="707"/>
    </location>
</feature>
<evidence type="ECO:0000256" key="1">
    <source>
        <dbReference type="ARBA" id="ARBA00004651"/>
    </source>
</evidence>
<dbReference type="PANTHER" id="PTHR30347">
    <property type="entry name" value="POTASSIUM CHANNEL RELATED"/>
    <property type="match status" value="1"/>
</dbReference>
<proteinExistence type="inferred from homology"/>
<dbReference type="InterPro" id="IPR010920">
    <property type="entry name" value="LSM_dom_sf"/>
</dbReference>
<evidence type="ECO:0000256" key="6">
    <source>
        <dbReference type="ARBA" id="ARBA00023136"/>
    </source>
</evidence>
<feature type="transmembrane region" description="Helical" evidence="8">
    <location>
        <begin position="504"/>
        <end position="521"/>
    </location>
</feature>
<reference evidence="12 13" key="1">
    <citation type="submission" date="2019-07" db="EMBL/GenBank/DDBJ databases">
        <authorList>
            <person name="Kim J."/>
        </authorList>
    </citation>
    <scope>NUCLEOTIDE SEQUENCE [LARGE SCALE GENOMIC DNA]</scope>
    <source>
        <strain evidence="13">dk17</strain>
    </source>
</reference>
<feature type="transmembrane region" description="Helical" evidence="8">
    <location>
        <begin position="556"/>
        <end position="577"/>
    </location>
</feature>
<dbReference type="EMBL" id="VOEJ01000001">
    <property type="protein sequence ID" value="TWR31104.1"/>
    <property type="molecule type" value="Genomic_DNA"/>
</dbReference>
<feature type="transmembrane region" description="Helical" evidence="8">
    <location>
        <begin position="396"/>
        <end position="413"/>
    </location>
</feature>